<evidence type="ECO:0000313" key="2">
    <source>
        <dbReference type="Proteomes" id="UP000064243"/>
    </source>
</evidence>
<evidence type="ECO:0000313" key="1">
    <source>
        <dbReference type="EMBL" id="KVW94390.1"/>
    </source>
</evidence>
<gene>
    <name evidence="1" type="ORF">ABW22_12520</name>
</gene>
<protein>
    <recommendedName>
        <fullName evidence="3">DUF4426 domain-containing protein</fullName>
    </recommendedName>
</protein>
<dbReference type="AlphaFoldDB" id="A0A106BKZ2"/>
<reference evidence="1 2" key="1">
    <citation type="journal article" date="2015" name="Appl. Environ. Microbiol.">
        <title>Aerobic and Anaerobic Thiosulfate Oxidation by a Cold-Adapted, Subglacial Chemoautotroph.</title>
        <authorList>
            <person name="Harrold Z.R."/>
            <person name="Skidmore M.L."/>
            <person name="Hamilton T.L."/>
            <person name="Desch L."/>
            <person name="Amada K."/>
            <person name="van Gelder W."/>
            <person name="Glover K."/>
            <person name="Roden E.E."/>
            <person name="Boyd E.S."/>
        </authorList>
    </citation>
    <scope>NUCLEOTIDE SEQUENCE [LARGE SCALE GENOMIC DNA]</scope>
    <source>
        <strain evidence="1 2">RG</strain>
    </source>
</reference>
<proteinExistence type="predicted"/>
<organism evidence="1 2">
    <name type="scientific">Thiobacillus denitrificans</name>
    <dbReference type="NCBI Taxonomy" id="36861"/>
    <lineage>
        <taxon>Bacteria</taxon>
        <taxon>Pseudomonadati</taxon>
        <taxon>Pseudomonadota</taxon>
        <taxon>Betaproteobacteria</taxon>
        <taxon>Nitrosomonadales</taxon>
        <taxon>Thiobacillaceae</taxon>
        <taxon>Thiobacillus</taxon>
    </lineage>
</organism>
<keyword evidence="2" id="KW-1185">Reference proteome</keyword>
<dbReference type="PATRIC" id="fig|36861.3.peg.2285"/>
<evidence type="ECO:0008006" key="3">
    <source>
        <dbReference type="Google" id="ProtNLM"/>
    </source>
</evidence>
<comment type="caution">
    <text evidence="1">The sequence shown here is derived from an EMBL/GenBank/DDBJ whole genome shotgun (WGS) entry which is preliminary data.</text>
</comment>
<sequence>MVSIATLLASTAFAADSATHKVVHGVAIYLGVIPAEMILGHPKPHIEAEMHGGVPAGKHQYHVLVSLFDAASGKRIGGAKVSARVYEINRAGTQKKLEPMLIVDTITYGNYFNMPATNNPYRIQVRIELPGVADVIETEFDYQHARA</sequence>
<name>A0A106BKZ2_THIDE</name>
<dbReference type="Proteomes" id="UP000064243">
    <property type="component" value="Unassembled WGS sequence"/>
</dbReference>
<dbReference type="EMBL" id="LDUG01000036">
    <property type="protein sequence ID" value="KVW94390.1"/>
    <property type="molecule type" value="Genomic_DNA"/>
</dbReference>
<accession>A0A106BKZ2</accession>